<keyword evidence="3" id="KW-1185">Reference proteome</keyword>
<evidence type="ECO:0000256" key="1">
    <source>
        <dbReference type="SAM" id="Phobius"/>
    </source>
</evidence>
<reference evidence="2 3" key="1">
    <citation type="journal article" date="2014" name="Genome Announc.">
        <title>Draft Genome Sequence of Lutibaculum baratangense Strain AMV1T, Isolated from a Mud Volcano in Andamans, India.</title>
        <authorList>
            <person name="Singh A."/>
            <person name="Sreenivas A."/>
            <person name="Sathyanarayana Reddy G."/>
            <person name="Pinnaka A.K."/>
            <person name="Shivaji S."/>
        </authorList>
    </citation>
    <scope>NUCLEOTIDE SEQUENCE [LARGE SCALE GENOMIC DNA]</scope>
    <source>
        <strain evidence="2 3">AMV1</strain>
    </source>
</reference>
<keyword evidence="1" id="KW-0472">Membrane</keyword>
<dbReference type="Proteomes" id="UP000017819">
    <property type="component" value="Unassembled WGS sequence"/>
</dbReference>
<gene>
    <name evidence="2" type="ORF">N177_3129</name>
</gene>
<keyword evidence="1" id="KW-1133">Transmembrane helix</keyword>
<proteinExistence type="predicted"/>
<dbReference type="AlphaFoldDB" id="V4RA63"/>
<organism evidence="2 3">
    <name type="scientific">Lutibaculum baratangense AMV1</name>
    <dbReference type="NCBI Taxonomy" id="631454"/>
    <lineage>
        <taxon>Bacteria</taxon>
        <taxon>Pseudomonadati</taxon>
        <taxon>Pseudomonadota</taxon>
        <taxon>Alphaproteobacteria</taxon>
        <taxon>Hyphomicrobiales</taxon>
        <taxon>Tepidamorphaceae</taxon>
        <taxon>Lutibaculum</taxon>
    </lineage>
</organism>
<dbReference type="RefSeq" id="WP_023433248.1">
    <property type="nucleotide sequence ID" value="NZ_AWXZ01000039.1"/>
</dbReference>
<sequence length="99" mass="9773">MFSHTSSLAALVVVGLVAGGIATTAVAIPMVTASTFTPTAAGTAGTGGLVVAVKVEKKVKLKKPGKKPVGAPGPVAGVGLPLLIAALGGYVYIRRHRRG</sequence>
<evidence type="ECO:0000313" key="3">
    <source>
        <dbReference type="Proteomes" id="UP000017819"/>
    </source>
</evidence>
<name>V4RA63_9HYPH</name>
<feature type="transmembrane region" description="Helical" evidence="1">
    <location>
        <begin position="71"/>
        <end position="93"/>
    </location>
</feature>
<dbReference type="EMBL" id="AWXZ01000039">
    <property type="protein sequence ID" value="ESR23061.1"/>
    <property type="molecule type" value="Genomic_DNA"/>
</dbReference>
<keyword evidence="1" id="KW-0812">Transmembrane</keyword>
<comment type="caution">
    <text evidence="2">The sequence shown here is derived from an EMBL/GenBank/DDBJ whole genome shotgun (WGS) entry which is preliminary data.</text>
</comment>
<protein>
    <submittedName>
        <fullName evidence="2">Uncharacterized protein</fullName>
    </submittedName>
</protein>
<dbReference type="STRING" id="631454.N177_3129"/>
<evidence type="ECO:0000313" key="2">
    <source>
        <dbReference type="EMBL" id="ESR23061.1"/>
    </source>
</evidence>
<accession>V4RA63</accession>